<keyword evidence="1" id="KW-0812">Transmembrane</keyword>
<accession>A0A0N5A8K6</accession>
<keyword evidence="2" id="KW-1185">Reference proteome</keyword>
<reference evidence="3" key="1">
    <citation type="submission" date="2017-02" db="UniProtKB">
        <authorList>
            <consortium name="WormBaseParasite"/>
        </authorList>
    </citation>
    <scope>IDENTIFICATION</scope>
</reference>
<organism evidence="2 3">
    <name type="scientific">Syphacia muris</name>
    <dbReference type="NCBI Taxonomy" id="451379"/>
    <lineage>
        <taxon>Eukaryota</taxon>
        <taxon>Metazoa</taxon>
        <taxon>Ecdysozoa</taxon>
        <taxon>Nematoda</taxon>
        <taxon>Chromadorea</taxon>
        <taxon>Rhabditida</taxon>
        <taxon>Spirurina</taxon>
        <taxon>Oxyuridomorpha</taxon>
        <taxon>Oxyuroidea</taxon>
        <taxon>Oxyuridae</taxon>
        <taxon>Syphacia</taxon>
    </lineage>
</organism>
<dbReference type="WBParaSite" id="SMUV_0000040701-mRNA-1">
    <property type="protein sequence ID" value="SMUV_0000040701-mRNA-1"/>
    <property type="gene ID" value="SMUV_0000040701"/>
</dbReference>
<evidence type="ECO:0000256" key="1">
    <source>
        <dbReference type="SAM" id="Phobius"/>
    </source>
</evidence>
<feature type="transmembrane region" description="Helical" evidence="1">
    <location>
        <begin position="27"/>
        <end position="52"/>
    </location>
</feature>
<evidence type="ECO:0000313" key="2">
    <source>
        <dbReference type="Proteomes" id="UP000046393"/>
    </source>
</evidence>
<keyword evidence="1" id="KW-0472">Membrane</keyword>
<protein>
    <submittedName>
        <fullName evidence="3">Reticulon domain-containing protein</fullName>
    </submittedName>
</protein>
<proteinExistence type="predicted"/>
<evidence type="ECO:0000313" key="3">
    <source>
        <dbReference type="WBParaSite" id="SMUV_0000040701-mRNA-1"/>
    </source>
</evidence>
<name>A0A0N5A8K6_9BILA</name>
<dbReference type="Proteomes" id="UP000046393">
    <property type="component" value="Unplaced"/>
</dbReference>
<dbReference type="AlphaFoldDB" id="A0A0N5A8K6"/>
<keyword evidence="1" id="KW-1133">Transmembrane helix</keyword>
<sequence length="98" mass="10564">MESEDWSESNWITKGIFHVFLFLSRCAIRYTILIGLVASASLALCSSGAFMADVVKKQKVGIELSNTLSCAATVAARAGRALRSVPAKLLSIVVYLLL</sequence>